<keyword evidence="1" id="KW-0433">Leucine-rich repeat</keyword>
<dbReference type="InterPro" id="IPR003591">
    <property type="entry name" value="Leu-rich_rpt_typical-subtyp"/>
</dbReference>
<dbReference type="PROSITE" id="PS51450">
    <property type="entry name" value="LRR"/>
    <property type="match status" value="2"/>
</dbReference>
<dbReference type="OrthoDB" id="1467561at2"/>
<comment type="caution">
    <text evidence="4">The sequence shown here is derived from an EMBL/GenBank/DDBJ whole genome shotgun (WGS) entry which is preliminary data.</text>
</comment>
<dbReference type="SUPFAM" id="SSF52058">
    <property type="entry name" value="L domain-like"/>
    <property type="match status" value="2"/>
</dbReference>
<protein>
    <recommendedName>
        <fullName evidence="3">Dermonecrotic toxin N-terminal domain-containing protein</fullName>
    </recommendedName>
</protein>
<evidence type="ECO:0000256" key="2">
    <source>
        <dbReference type="ARBA" id="ARBA00022737"/>
    </source>
</evidence>
<evidence type="ECO:0000256" key="1">
    <source>
        <dbReference type="ARBA" id="ARBA00022614"/>
    </source>
</evidence>
<evidence type="ECO:0000313" key="5">
    <source>
        <dbReference type="Proteomes" id="UP000036955"/>
    </source>
</evidence>
<organism evidence="4 5">
    <name type="scientific">Pseudomonas syringae</name>
    <dbReference type="NCBI Taxonomy" id="317"/>
    <lineage>
        <taxon>Bacteria</taxon>
        <taxon>Pseudomonadati</taxon>
        <taxon>Pseudomonadota</taxon>
        <taxon>Gammaproteobacteria</taxon>
        <taxon>Pseudomonadales</taxon>
        <taxon>Pseudomonadaceae</taxon>
        <taxon>Pseudomonas</taxon>
    </lineage>
</organism>
<sequence length="1703" mass="191016">MYRTSLALMVFSEAFLTPTATFMSLINENPDAIDLDPMPPFSRDTHYQHLVSVIPHWLTQATQQKREALSRAKPRLPTGLNNASRSQHAELRTLNALHWQAQNRVDQSLAKVKNANDFAEPLLVAALKERFGLELDVHQTFLRLYIPAHIPWLRLKSGAARIWTVSLLDAALHNFESSETEDDAFEPASTYISAPSSAGHFNELPHVLLKMPITAFTQLCRELDIGEHYKTYLEENLGISNPARAATLQPSVRDSQKTALNTALQMAYMQNQLGGDAHRLILGLLDGLQHLRLRGQAWGCHELTIMNARLTGIVLFSPDLECAPEVVRVVAYIPDDPEHPIKEYASSGAFAQELTQRLRSPDYQQFFSRFIDHEDRGHFFAQLNDRLVPITWQPVQPGDPRPTWREKPNQRANLQMTATPIKGDLWVHLYQRKLDKILNDARVIAVSTATVDQKARWALWDSFTEIASALLNIAAFVVLPFVPFLGELMLAYMAYQLLDETFESIVDWAEGQTSEAFEHFMGVVESAVQLGTFAAGGVVAAAEFRAVLPREIVQFIDRFHSVKTPQGESRYWKPDLSIYEQPGTLPQAASPDELGLYRHDGKTLLSLDNKPYAVSQDSVTGEHRIDHPSRPEAYKPALKHNGAGAWQTEIDQPLSWDQATVLRRLGPDMERFAPSVRERMLQISGCHENALRKMHVNSSQMPALLADTLKRFKIDQDIQTFIELIGSEQPTDYLKADLVTQLELLCDNNYWPADKGLRLVDNKAQTLWERGADGQPMVQINQAHLSNGDLIKTLLLNVGETETRTLMGEHFGTPSPSLSTRARTLRRTLATLAESKRETLFDNRYRRLDRATSGLTQKLIDVEHGLPSSVAEALLQTASDKELQQLGRGILPERLEQLTREAQLQVRITRAYEGLEIRSSANNPDTDRLALHTLKQLPGWSGQIRLEIREYAHGGRLLDSVGNADAPIRKVLVLNADGSYQAFDDAGLELSGASTFYLDLLQALPDSERSVLGIHIGEGEKLKRLIRTHALNREELHSVLVQHPILKPTYDPTVMRLLGGTEGYHRGVFSAPTLQAYAHELFPHLSREELQTFVERLQQHPNGPRAELTRLMAERARLSNALQLWRNEIPLFIPDTQIRITPEQFSIQQRNRRLLADELLDCWRQQATPLHGEAPLVEFRFSQPILGEFPVLGEGFSHVTSLSLDGHSATRGMHDFLRGYSGLRRLALRGFRLNHLPQAIVQSPNLTELILSDCAITLTPQSHATLSALNKLVVLDLYKNPLGFNPTVENMPQLSYIDVSDTGISGLPPGLLTRPHLRTALLNDNHIQELPTALFDLPTATSEGVDLGRNPLSAATRERIKIHFGRTRQDFAVFAEQADINRVQALYPGMDQEEASEFIYLQPGTLADGKMAITRLETEFNTLNNDLSAWTADVPAVHPVSGAPFTAQELFSEHSIRDEFKRIVELCWRRQTDLDDFNQQLQPTYELSLPTIIIGNLPALRADFSHVSLLYLHSVDGLTSGAERFLESFPRLKGLTIRNYRQQNFPEPISRMGDLTALSITDCQLTLTAQSALELAQMERLDYLDLSDNPLSATPDVSQMPRLTTLLLNNTGITELPPGLLRLKSLDTVDLSENAITHIPADILELPRDVSESINLRGNPLSEESVQTLINYFRLTGVDFGVDAVIDQAEMEVSSSGDSDVDE</sequence>
<name>A0A0L1M7I7_PSESX</name>
<proteinExistence type="predicted"/>
<dbReference type="Gene3D" id="3.80.10.10">
    <property type="entry name" value="Ribonuclease Inhibitor"/>
    <property type="match status" value="2"/>
</dbReference>
<evidence type="ECO:0000259" key="3">
    <source>
        <dbReference type="Pfam" id="PF20178"/>
    </source>
</evidence>
<dbReference type="InterPro" id="IPR032675">
    <property type="entry name" value="LRR_dom_sf"/>
</dbReference>
<accession>A0A0L1M7I7</accession>
<dbReference type="InterPro" id="IPR046673">
    <property type="entry name" value="ToxA_N"/>
</dbReference>
<dbReference type="PATRIC" id="fig|317.197.peg.3509"/>
<dbReference type="InterPro" id="IPR050216">
    <property type="entry name" value="LRR_domain-containing"/>
</dbReference>
<dbReference type="PANTHER" id="PTHR48051">
    <property type="match status" value="1"/>
</dbReference>
<evidence type="ECO:0000313" key="4">
    <source>
        <dbReference type="EMBL" id="KNH24478.1"/>
    </source>
</evidence>
<dbReference type="Proteomes" id="UP000036955">
    <property type="component" value="Unassembled WGS sequence"/>
</dbReference>
<keyword evidence="2" id="KW-0677">Repeat</keyword>
<dbReference type="Pfam" id="PF20178">
    <property type="entry name" value="ToxA_N"/>
    <property type="match status" value="1"/>
</dbReference>
<dbReference type="Pfam" id="PF13855">
    <property type="entry name" value="LRR_8"/>
    <property type="match status" value="1"/>
</dbReference>
<reference evidence="4 5" key="1">
    <citation type="submission" date="2015-06" db="EMBL/GenBank/DDBJ databases">
        <authorList>
            <person name="Hoefler B.C."/>
            <person name="Straight P.D."/>
        </authorList>
    </citation>
    <scope>NUCLEOTIDE SEQUENCE [LARGE SCALE GENOMIC DNA]</scope>
    <source>
        <strain evidence="4 5">Riq4</strain>
    </source>
</reference>
<gene>
    <name evidence="4" type="ORF">ACS77_20120</name>
</gene>
<dbReference type="EMBL" id="LFQK01000034">
    <property type="protein sequence ID" value="KNH24478.1"/>
    <property type="molecule type" value="Genomic_DNA"/>
</dbReference>
<dbReference type="GO" id="GO:0005737">
    <property type="term" value="C:cytoplasm"/>
    <property type="evidence" value="ECO:0007669"/>
    <property type="project" value="TreeGrafter"/>
</dbReference>
<feature type="domain" description="Dermonecrotic toxin N-terminal" evidence="3">
    <location>
        <begin position="110"/>
        <end position="373"/>
    </location>
</feature>
<dbReference type="PANTHER" id="PTHR48051:SF54">
    <property type="entry name" value="LEUCINE-RICH REPEAT-CONTAINING PROTEIN"/>
    <property type="match status" value="1"/>
</dbReference>
<dbReference type="InterPro" id="IPR001611">
    <property type="entry name" value="Leu-rich_rpt"/>
</dbReference>
<dbReference type="SMART" id="SM00369">
    <property type="entry name" value="LRR_TYP"/>
    <property type="match status" value="4"/>
</dbReference>